<keyword evidence="2" id="KW-1185">Reference proteome</keyword>
<organism evidence="1 2">
    <name type="scientific">Diphasiastrum complanatum</name>
    <name type="common">Issler's clubmoss</name>
    <name type="synonym">Lycopodium complanatum</name>
    <dbReference type="NCBI Taxonomy" id="34168"/>
    <lineage>
        <taxon>Eukaryota</taxon>
        <taxon>Viridiplantae</taxon>
        <taxon>Streptophyta</taxon>
        <taxon>Embryophyta</taxon>
        <taxon>Tracheophyta</taxon>
        <taxon>Lycopodiopsida</taxon>
        <taxon>Lycopodiales</taxon>
        <taxon>Lycopodiaceae</taxon>
        <taxon>Lycopodioideae</taxon>
        <taxon>Diphasiastrum</taxon>
    </lineage>
</organism>
<reference evidence="2" key="1">
    <citation type="journal article" date="2024" name="Proc. Natl. Acad. Sci. U.S.A.">
        <title>Extraordinary preservation of gene collinearity over three hundred million years revealed in homosporous lycophytes.</title>
        <authorList>
            <person name="Li C."/>
            <person name="Wickell D."/>
            <person name="Kuo L.Y."/>
            <person name="Chen X."/>
            <person name="Nie B."/>
            <person name="Liao X."/>
            <person name="Peng D."/>
            <person name="Ji J."/>
            <person name="Jenkins J."/>
            <person name="Williams M."/>
            <person name="Shu S."/>
            <person name="Plott C."/>
            <person name="Barry K."/>
            <person name="Rajasekar S."/>
            <person name="Grimwood J."/>
            <person name="Han X."/>
            <person name="Sun S."/>
            <person name="Hou Z."/>
            <person name="He W."/>
            <person name="Dai G."/>
            <person name="Sun C."/>
            <person name="Schmutz J."/>
            <person name="Leebens-Mack J.H."/>
            <person name="Li F.W."/>
            <person name="Wang L."/>
        </authorList>
    </citation>
    <scope>NUCLEOTIDE SEQUENCE [LARGE SCALE GENOMIC DNA]</scope>
    <source>
        <strain evidence="2">cv. PW_Plant_1</strain>
    </source>
</reference>
<evidence type="ECO:0000313" key="1">
    <source>
        <dbReference type="EMBL" id="KAJ7524556.1"/>
    </source>
</evidence>
<protein>
    <submittedName>
        <fullName evidence="1">Uncharacterized protein</fullName>
    </submittedName>
</protein>
<accession>A0ACC2B449</accession>
<name>A0ACC2B449_DIPCM</name>
<sequence length="163" mass="18137">MGSLMAGWDSPRLRSRTSFERSSSLTRVEIKQYRKDHNQPSDEEKAKQMSELGASSGKPQIIATAAGAQVHKWNVSPHGVIEIRDEIPKTQHNDWWKKTNYAYLNDRPVELRNTKAKNSKLMLAQNPAGEISPVVLIYNKSMPSSSTSSPCPCPSPSPSPSVY</sequence>
<comment type="caution">
    <text evidence="1">The sequence shown here is derived from an EMBL/GenBank/DDBJ whole genome shotgun (WGS) entry which is preliminary data.</text>
</comment>
<evidence type="ECO:0000313" key="2">
    <source>
        <dbReference type="Proteomes" id="UP001162992"/>
    </source>
</evidence>
<dbReference type="EMBL" id="CM055108">
    <property type="protein sequence ID" value="KAJ7524556.1"/>
    <property type="molecule type" value="Genomic_DNA"/>
</dbReference>
<proteinExistence type="predicted"/>
<gene>
    <name evidence="1" type="ORF">O6H91_17G011100</name>
</gene>
<dbReference type="Proteomes" id="UP001162992">
    <property type="component" value="Chromosome 17"/>
</dbReference>